<evidence type="ECO:0000256" key="3">
    <source>
        <dbReference type="ARBA" id="ARBA00022692"/>
    </source>
</evidence>
<dbReference type="InterPro" id="IPR037272">
    <property type="entry name" value="SNS_sf"/>
</dbReference>
<evidence type="ECO:0000313" key="8">
    <source>
        <dbReference type="Proteomes" id="UP001268683"/>
    </source>
</evidence>
<evidence type="ECO:0000256" key="4">
    <source>
        <dbReference type="ARBA" id="ARBA00022989"/>
    </source>
</evidence>
<keyword evidence="4 6" id="KW-1133">Transmembrane helix</keyword>
<reference evidence="7" key="1">
    <citation type="submission" date="2023-04" db="EMBL/GenBank/DDBJ databases">
        <title>Complete genome sequence of Temperatibacter marinus.</title>
        <authorList>
            <person name="Rong J.-C."/>
            <person name="Yi M.-L."/>
            <person name="Zhao Q."/>
        </authorList>
    </citation>
    <scope>NUCLEOTIDE SEQUENCE</scope>
    <source>
        <strain evidence="7">NBRC 110045</strain>
    </source>
</reference>
<feature type="transmembrane region" description="Helical" evidence="6">
    <location>
        <begin position="145"/>
        <end position="163"/>
    </location>
</feature>
<dbReference type="PRINTS" id="PR00176">
    <property type="entry name" value="NANEUSMPORT"/>
</dbReference>
<evidence type="ECO:0000256" key="1">
    <source>
        <dbReference type="ARBA" id="ARBA00004141"/>
    </source>
</evidence>
<feature type="transmembrane region" description="Helical" evidence="6">
    <location>
        <begin position="40"/>
        <end position="62"/>
    </location>
</feature>
<dbReference type="InterPro" id="IPR000175">
    <property type="entry name" value="Na/ntran_symport"/>
</dbReference>
<dbReference type="NCBIfam" id="NF037979">
    <property type="entry name" value="Na_transp"/>
    <property type="match status" value="1"/>
</dbReference>
<comment type="subcellular location">
    <subcellularLocation>
        <location evidence="1">Membrane</location>
        <topology evidence="1">Multi-pass membrane protein</topology>
    </subcellularLocation>
</comment>
<dbReference type="RefSeq" id="WP_310798696.1">
    <property type="nucleotide sequence ID" value="NZ_CP123872.1"/>
</dbReference>
<dbReference type="KEGG" id="tmk:QGN29_00585"/>
<protein>
    <submittedName>
        <fullName evidence="7">Sodium-dependent transporter</fullName>
    </submittedName>
</protein>
<dbReference type="SUPFAM" id="SSF161070">
    <property type="entry name" value="SNF-like"/>
    <property type="match status" value="1"/>
</dbReference>
<organism evidence="7 8">
    <name type="scientific">Temperatibacter marinus</name>
    <dbReference type="NCBI Taxonomy" id="1456591"/>
    <lineage>
        <taxon>Bacteria</taxon>
        <taxon>Pseudomonadati</taxon>
        <taxon>Pseudomonadota</taxon>
        <taxon>Alphaproteobacteria</taxon>
        <taxon>Kordiimonadales</taxon>
        <taxon>Temperatibacteraceae</taxon>
        <taxon>Temperatibacter</taxon>
    </lineage>
</organism>
<evidence type="ECO:0000313" key="7">
    <source>
        <dbReference type="EMBL" id="WND02857.1"/>
    </source>
</evidence>
<dbReference type="AlphaFoldDB" id="A0AA52H9S9"/>
<dbReference type="EMBL" id="CP123872">
    <property type="protein sequence ID" value="WND02857.1"/>
    <property type="molecule type" value="Genomic_DNA"/>
</dbReference>
<dbReference type="Pfam" id="PF00209">
    <property type="entry name" value="SNF"/>
    <property type="match status" value="2"/>
</dbReference>
<dbReference type="PANTHER" id="PTHR42948:SF1">
    <property type="entry name" value="TRANSPORTER"/>
    <property type="match status" value="1"/>
</dbReference>
<feature type="transmembrane region" description="Helical" evidence="6">
    <location>
        <begin position="175"/>
        <end position="195"/>
    </location>
</feature>
<feature type="transmembrane region" description="Helical" evidence="6">
    <location>
        <begin position="251"/>
        <end position="275"/>
    </location>
</feature>
<feature type="transmembrane region" description="Helical" evidence="6">
    <location>
        <begin position="304"/>
        <end position="330"/>
    </location>
</feature>
<feature type="transmembrane region" description="Helical" evidence="6">
    <location>
        <begin position="431"/>
        <end position="449"/>
    </location>
</feature>
<feature type="transmembrane region" description="Helical" evidence="6">
    <location>
        <begin position="215"/>
        <end position="239"/>
    </location>
</feature>
<sequence length="450" mass="48483">MQTQFTSRFAFLMVTAGAAVGLGNIWAFPFVAGQSGGSGFIAIYLVALLVLAAPAMICELVLGRMGQASPPTALARVKVENTGKGPWSLFGWSGLAVNILVLSFYAVIAGQAAYFGYYAFSEGFSSMQPSAISALDNGFKINMNLSMLWTILFLGATLTIVSLNITKGIENAGRYLMPSLFVLLIGLALYSMSIGNAKAALNFLFGMDSFSLTTGVFMAAVGQAFFTLSVGICSLMMYGAYMGKDIHLPKAVSWIVLMDLMVAIIAGLVIFPLVFASDVTPDAGPGLIFMTLPLLFAKLPAGDAVATFFFLMLTVAALTSSISMMAPVVARLEEAGLRRITGAFIVAGIAFVLSFMTILSFGPMYDYYPLEMFEATAELNMFELLREGINNIYLPLGGLAFTLLVGWGVRKENLRRGFNIEEGPLFSILHWIIKYLTPFLLLVMIAGIWL</sequence>
<feature type="transmembrane region" description="Helical" evidence="6">
    <location>
        <begin position="95"/>
        <end position="120"/>
    </location>
</feature>
<dbReference type="PROSITE" id="PS50267">
    <property type="entry name" value="NA_NEUROTRAN_SYMP_3"/>
    <property type="match status" value="1"/>
</dbReference>
<feature type="transmembrane region" description="Helical" evidence="6">
    <location>
        <begin position="392"/>
        <end position="410"/>
    </location>
</feature>
<evidence type="ECO:0000256" key="6">
    <source>
        <dbReference type="SAM" id="Phobius"/>
    </source>
</evidence>
<feature type="transmembrane region" description="Helical" evidence="6">
    <location>
        <begin position="342"/>
        <end position="362"/>
    </location>
</feature>
<gene>
    <name evidence="7" type="ORF">QGN29_00585</name>
</gene>
<accession>A0AA52H9S9</accession>
<evidence type="ECO:0000256" key="5">
    <source>
        <dbReference type="ARBA" id="ARBA00023136"/>
    </source>
</evidence>
<keyword evidence="2" id="KW-0813">Transport</keyword>
<dbReference type="Proteomes" id="UP001268683">
    <property type="component" value="Chromosome"/>
</dbReference>
<evidence type="ECO:0000256" key="2">
    <source>
        <dbReference type="ARBA" id="ARBA00022448"/>
    </source>
</evidence>
<dbReference type="CDD" id="cd10336">
    <property type="entry name" value="SLC6sbd_Tyt1-Like"/>
    <property type="match status" value="1"/>
</dbReference>
<name>A0AA52H9S9_9PROT</name>
<feature type="transmembrane region" description="Helical" evidence="6">
    <location>
        <begin position="9"/>
        <end position="28"/>
    </location>
</feature>
<proteinExistence type="predicted"/>
<keyword evidence="8" id="KW-1185">Reference proteome</keyword>
<keyword evidence="5 6" id="KW-0472">Membrane</keyword>
<dbReference type="GO" id="GO:0016020">
    <property type="term" value="C:membrane"/>
    <property type="evidence" value="ECO:0007669"/>
    <property type="project" value="UniProtKB-SubCell"/>
</dbReference>
<dbReference type="PANTHER" id="PTHR42948">
    <property type="entry name" value="TRANSPORTER"/>
    <property type="match status" value="1"/>
</dbReference>
<keyword evidence="3 6" id="KW-0812">Transmembrane</keyword>
<dbReference type="InterPro" id="IPR047218">
    <property type="entry name" value="YocR/YhdH-like"/>
</dbReference>